<evidence type="ECO:0000313" key="2">
    <source>
        <dbReference type="Proteomes" id="UP001486207"/>
    </source>
</evidence>
<sequence>MDSVRTYLVINPGPLFGDRRITFTSPAPAGSVVPLEVDGRPVRALLTDTPLVGDVLAAELQITYL</sequence>
<dbReference type="Proteomes" id="UP001486207">
    <property type="component" value="Unassembled WGS sequence"/>
</dbReference>
<proteinExistence type="predicted"/>
<gene>
    <name evidence="1" type="ORF">ABT384_31545</name>
</gene>
<reference evidence="1 2" key="1">
    <citation type="submission" date="2024-06" db="EMBL/GenBank/DDBJ databases">
        <title>The Natural Products Discovery Center: Release of the First 8490 Sequenced Strains for Exploring Actinobacteria Biosynthetic Diversity.</title>
        <authorList>
            <person name="Kalkreuter E."/>
            <person name="Kautsar S.A."/>
            <person name="Yang D."/>
            <person name="Bader C.D."/>
            <person name="Teijaro C.N."/>
            <person name="Fluegel L."/>
            <person name="Davis C.M."/>
            <person name="Simpson J.R."/>
            <person name="Lauterbach L."/>
            <person name="Steele A.D."/>
            <person name="Gui C."/>
            <person name="Meng S."/>
            <person name="Li G."/>
            <person name="Viehrig K."/>
            <person name="Ye F."/>
            <person name="Su P."/>
            <person name="Kiefer A.F."/>
            <person name="Nichols A."/>
            <person name="Cepeda A.J."/>
            <person name="Yan W."/>
            <person name="Fan B."/>
            <person name="Jiang Y."/>
            <person name="Adhikari A."/>
            <person name="Zheng C.-J."/>
            <person name="Schuster L."/>
            <person name="Cowan T.M."/>
            <person name="Smanski M.J."/>
            <person name="Chevrette M.G."/>
            <person name="De Carvalho L.P.S."/>
            <person name="Shen B."/>
        </authorList>
    </citation>
    <scope>NUCLEOTIDE SEQUENCE [LARGE SCALE GENOMIC DNA]</scope>
    <source>
        <strain evidence="1 2">NPDC000155</strain>
    </source>
</reference>
<name>A0ABV1XZX5_9ACTN</name>
<keyword evidence="2" id="KW-1185">Reference proteome</keyword>
<organism evidence="1 2">
    <name type="scientific">Streptomyces lanatus</name>
    <dbReference type="NCBI Taxonomy" id="66900"/>
    <lineage>
        <taxon>Bacteria</taxon>
        <taxon>Bacillati</taxon>
        <taxon>Actinomycetota</taxon>
        <taxon>Actinomycetes</taxon>
        <taxon>Kitasatosporales</taxon>
        <taxon>Streptomycetaceae</taxon>
        <taxon>Streptomyces</taxon>
    </lineage>
</organism>
<comment type="caution">
    <text evidence="1">The sequence shown here is derived from an EMBL/GenBank/DDBJ whole genome shotgun (WGS) entry which is preliminary data.</text>
</comment>
<evidence type="ECO:0000313" key="1">
    <source>
        <dbReference type="EMBL" id="MER7377174.1"/>
    </source>
</evidence>
<protein>
    <submittedName>
        <fullName evidence="1">Uncharacterized protein</fullName>
    </submittedName>
</protein>
<dbReference type="RefSeq" id="WP_190074162.1">
    <property type="nucleotide sequence ID" value="NZ_BNBM01000017.1"/>
</dbReference>
<dbReference type="EMBL" id="JBEPFB010000017">
    <property type="protein sequence ID" value="MER7377174.1"/>
    <property type="molecule type" value="Genomic_DNA"/>
</dbReference>
<accession>A0ABV1XZX5</accession>